<sequence length="137" mass="15495">MQKVLMIDDDQLFLDYIEDYVRERYPALEFSTCLDPIRGLAAIHEGLALLLLDLEMPGLDGRKMLGYAVAKGVGRNRIIILSGRDAEYLHKQFPMGSCLAVLNKHEMRQKAVLDMIFSSLHEKCANSVEQTRQAAQV</sequence>
<dbReference type="PROSITE" id="PS50110">
    <property type="entry name" value="RESPONSE_REGULATORY"/>
    <property type="match status" value="1"/>
</dbReference>
<evidence type="ECO:0000256" key="1">
    <source>
        <dbReference type="PROSITE-ProRule" id="PRU00169"/>
    </source>
</evidence>
<gene>
    <name evidence="3" type="ORF">FL622_15585</name>
</gene>
<dbReference type="InterPro" id="IPR001789">
    <property type="entry name" value="Sig_transdc_resp-reg_receiver"/>
</dbReference>
<evidence type="ECO:0000313" key="4">
    <source>
        <dbReference type="Proteomes" id="UP000317155"/>
    </source>
</evidence>
<feature type="domain" description="Response regulatory" evidence="2">
    <location>
        <begin position="3"/>
        <end position="119"/>
    </location>
</feature>
<protein>
    <submittedName>
        <fullName evidence="3">Response regulator</fullName>
    </submittedName>
</protein>
<dbReference type="AlphaFoldDB" id="A0A550J6I9"/>
<comment type="caution">
    <text evidence="3">The sequence shown here is derived from an EMBL/GenBank/DDBJ whole genome shotgun (WGS) entry which is preliminary data.</text>
</comment>
<evidence type="ECO:0000313" key="3">
    <source>
        <dbReference type="EMBL" id="TRO78713.1"/>
    </source>
</evidence>
<organism evidence="3 4">
    <name type="scientific">Trichloromonas acetexigens</name>
    <dbReference type="NCBI Taxonomy" id="38815"/>
    <lineage>
        <taxon>Bacteria</taxon>
        <taxon>Pseudomonadati</taxon>
        <taxon>Thermodesulfobacteriota</taxon>
        <taxon>Desulfuromonadia</taxon>
        <taxon>Desulfuromonadales</taxon>
        <taxon>Trichloromonadaceae</taxon>
        <taxon>Trichloromonas</taxon>
    </lineage>
</organism>
<name>A0A550J6I9_9BACT</name>
<keyword evidence="4" id="KW-1185">Reference proteome</keyword>
<dbReference type="GO" id="GO:0000160">
    <property type="term" value="P:phosphorelay signal transduction system"/>
    <property type="evidence" value="ECO:0007669"/>
    <property type="project" value="InterPro"/>
</dbReference>
<reference evidence="3 4" key="1">
    <citation type="submission" date="2019-07" db="EMBL/GenBank/DDBJ databases">
        <title>Insights of Desulfuromonas acetexigens electromicrobiology.</title>
        <authorList>
            <person name="Katuri K."/>
            <person name="Sapireddy V."/>
            <person name="Shaw D.R."/>
            <person name="Saikaly P."/>
        </authorList>
    </citation>
    <scope>NUCLEOTIDE SEQUENCE [LARGE SCALE GENOMIC DNA]</scope>
    <source>
        <strain evidence="3 4">2873</strain>
    </source>
</reference>
<evidence type="ECO:0000259" key="2">
    <source>
        <dbReference type="PROSITE" id="PS50110"/>
    </source>
</evidence>
<dbReference type="Gene3D" id="3.40.50.2300">
    <property type="match status" value="1"/>
</dbReference>
<dbReference type="EMBL" id="VJVV01000015">
    <property type="protein sequence ID" value="TRO78713.1"/>
    <property type="molecule type" value="Genomic_DNA"/>
</dbReference>
<dbReference type="OrthoDB" id="5511653at2"/>
<dbReference type="SUPFAM" id="SSF52172">
    <property type="entry name" value="CheY-like"/>
    <property type="match status" value="1"/>
</dbReference>
<dbReference type="InterPro" id="IPR011006">
    <property type="entry name" value="CheY-like_superfamily"/>
</dbReference>
<dbReference type="SMART" id="SM00448">
    <property type="entry name" value="REC"/>
    <property type="match status" value="1"/>
</dbReference>
<accession>A0A550J6I9</accession>
<keyword evidence="1" id="KW-0597">Phosphoprotein</keyword>
<feature type="modified residue" description="4-aspartylphosphate" evidence="1">
    <location>
        <position position="53"/>
    </location>
</feature>
<dbReference type="RefSeq" id="WP_092054717.1">
    <property type="nucleotide sequence ID" value="NZ_FOJJ01000007.1"/>
</dbReference>
<dbReference type="Proteomes" id="UP000317155">
    <property type="component" value="Unassembled WGS sequence"/>
</dbReference>
<proteinExistence type="predicted"/>